<dbReference type="PANTHER" id="PTHR43140:SF1">
    <property type="entry name" value="TYPE I RESTRICTION ENZYME ECOKI SPECIFICITY SUBUNIT"/>
    <property type="match status" value="1"/>
</dbReference>
<keyword evidence="2" id="KW-0255">Endonuclease</keyword>
<dbReference type="OrthoDB" id="84651at2157"/>
<evidence type="ECO:0000313" key="3">
    <source>
        <dbReference type="Proteomes" id="UP000694228"/>
    </source>
</evidence>
<evidence type="ECO:0000313" key="2">
    <source>
        <dbReference type="EMBL" id="QXO95549.1"/>
    </source>
</evidence>
<dbReference type="GO" id="GO:0016787">
    <property type="term" value="F:hydrolase activity"/>
    <property type="evidence" value="ECO:0007669"/>
    <property type="project" value="UniProtKB-KW"/>
</dbReference>
<dbReference type="EMBL" id="CP077107">
    <property type="protein sequence ID" value="QXO95549.1"/>
    <property type="molecule type" value="Genomic_DNA"/>
</dbReference>
<dbReference type="InterPro" id="IPR051212">
    <property type="entry name" value="Type-I_RE_S_subunit"/>
</dbReference>
<reference evidence="2 3" key="1">
    <citation type="submission" date="2021-06" db="EMBL/GenBank/DDBJ databases">
        <title>Complete genome sequence of the secondary alcohol utilizing methanogen Methanospirillum hungatei strain GP1.</title>
        <authorList>
            <person name="Day L.A."/>
            <person name="Costa K.C."/>
        </authorList>
    </citation>
    <scope>NUCLEOTIDE SEQUENCE [LARGE SCALE GENOMIC DNA]</scope>
    <source>
        <strain evidence="2 3">GP1</strain>
    </source>
</reference>
<dbReference type="GO" id="GO:0004519">
    <property type="term" value="F:endonuclease activity"/>
    <property type="evidence" value="ECO:0007669"/>
    <property type="project" value="UniProtKB-KW"/>
</dbReference>
<keyword evidence="2" id="KW-0378">Hydrolase</keyword>
<sequence>MALCDDLEAKQTQKYSHLVKLGTGSLNALQQSTTEEELIRWWGHLQTNFGQIFDCVENVEALRQTILQLAVTGRLGTEDERDEPASELIRQIVEEKRHLIEFGVICRTKPVPEIDENDIPYTIPLSWKWVRLDDLTYISTGSTPSTTNPDYYQMGIIPWVTSSQTSLDYISIADKKITQKAVDDCALKIYPIGTLLVALYGQGKTRGQVSELKIDATINQACAAICFFDRSKLIKDFVKFVLKKNYHSIRSISAGGAQPNLNLDKIKRMLIPLPPLREQKRIVDKLNDFMLICDQLDQRIYNRERISLSFTNSIIRGIVN</sequence>
<keyword evidence="2" id="KW-0540">Nuclease</keyword>
<dbReference type="GO" id="GO:0003677">
    <property type="term" value="F:DNA binding"/>
    <property type="evidence" value="ECO:0007669"/>
    <property type="project" value="InterPro"/>
</dbReference>
<dbReference type="EC" id="3.1.21.-" evidence="2"/>
<accession>A0A8F5ZH84</accession>
<gene>
    <name evidence="2" type="ORF">KSK55_03880</name>
</gene>
<proteinExistence type="predicted"/>
<dbReference type="InterPro" id="IPR000055">
    <property type="entry name" value="Restrct_endonuc_typeI_TRD"/>
</dbReference>
<organism evidence="2 3">
    <name type="scientific">Methanospirillum hungatei</name>
    <dbReference type="NCBI Taxonomy" id="2203"/>
    <lineage>
        <taxon>Archaea</taxon>
        <taxon>Methanobacteriati</taxon>
        <taxon>Methanobacteriota</taxon>
        <taxon>Stenosarchaea group</taxon>
        <taxon>Methanomicrobia</taxon>
        <taxon>Methanomicrobiales</taxon>
        <taxon>Methanospirillaceae</taxon>
        <taxon>Methanospirillum</taxon>
    </lineage>
</organism>
<dbReference type="REBASE" id="510528">
    <property type="entry name" value="S2.MhuGP1ORF3890P"/>
</dbReference>
<name>A0A8F5ZH84_METHU</name>
<dbReference type="Pfam" id="PF01420">
    <property type="entry name" value="Methylase_S"/>
    <property type="match status" value="1"/>
</dbReference>
<protein>
    <submittedName>
        <fullName evidence="2">Restriction endonuclease subunit S</fullName>
        <ecNumber evidence="2">3.1.21.-</ecNumber>
    </submittedName>
</protein>
<evidence type="ECO:0000259" key="1">
    <source>
        <dbReference type="Pfam" id="PF01420"/>
    </source>
</evidence>
<dbReference type="Proteomes" id="UP000694228">
    <property type="component" value="Chromosome"/>
</dbReference>
<feature type="domain" description="Type I restriction modification DNA specificity" evidence="1">
    <location>
        <begin position="126"/>
        <end position="302"/>
    </location>
</feature>
<dbReference type="AlphaFoldDB" id="A0A8F5ZH84"/>
<dbReference type="PANTHER" id="PTHR43140">
    <property type="entry name" value="TYPE-1 RESTRICTION ENZYME ECOKI SPECIFICITY PROTEIN"/>
    <property type="match status" value="1"/>
</dbReference>